<dbReference type="AlphaFoldDB" id="A0A9X1LRG1"/>
<name>A0A9X1LRG1_9MICO</name>
<protein>
    <submittedName>
        <fullName evidence="1">Uncharacterized protein</fullName>
    </submittedName>
</protein>
<dbReference type="RefSeq" id="WP_229382544.1">
    <property type="nucleotide sequence ID" value="NZ_JAGTTN010000001.1"/>
</dbReference>
<dbReference type="Proteomes" id="UP001139354">
    <property type="component" value="Unassembled WGS sequence"/>
</dbReference>
<accession>A0A9X1LRG1</accession>
<keyword evidence="2" id="KW-1185">Reference proteome</keyword>
<evidence type="ECO:0000313" key="1">
    <source>
        <dbReference type="EMBL" id="MCC2030634.1"/>
    </source>
</evidence>
<organism evidence="1 2">
    <name type="scientific">Microbacterium allomyrinae</name>
    <dbReference type="NCBI Taxonomy" id="2830666"/>
    <lineage>
        <taxon>Bacteria</taxon>
        <taxon>Bacillati</taxon>
        <taxon>Actinomycetota</taxon>
        <taxon>Actinomycetes</taxon>
        <taxon>Micrococcales</taxon>
        <taxon>Microbacteriaceae</taxon>
        <taxon>Microbacterium</taxon>
    </lineage>
</organism>
<reference evidence="1" key="1">
    <citation type="submission" date="2021-04" db="EMBL/GenBank/DDBJ databases">
        <title>Microbacterium tenobrionis sp. nov. and Microbacterium allomyrinae sp. nov., isolated from larvae of Tenobrio molitor and Allomyrina dichotoma, respectively.</title>
        <authorList>
            <person name="Lee S.D."/>
        </authorList>
    </citation>
    <scope>NUCLEOTIDE SEQUENCE</scope>
    <source>
        <strain evidence="1">BWT-G7</strain>
    </source>
</reference>
<gene>
    <name evidence="1" type="ORF">KEC57_00375</name>
</gene>
<proteinExistence type="predicted"/>
<comment type="caution">
    <text evidence="1">The sequence shown here is derived from an EMBL/GenBank/DDBJ whole genome shotgun (WGS) entry which is preliminary data.</text>
</comment>
<evidence type="ECO:0000313" key="2">
    <source>
        <dbReference type="Proteomes" id="UP001139354"/>
    </source>
</evidence>
<dbReference type="EMBL" id="JAGTTN010000001">
    <property type="protein sequence ID" value="MCC2030634.1"/>
    <property type="molecule type" value="Genomic_DNA"/>
</dbReference>
<sequence length="141" mass="15594">MSAWDDVPTIAQIERDLPLADDFEEWLTAAFDEIAEANYERRHGDHDDRGYFAELAGSPGCVALGHASHVDDEHPLFEEWAGEHPESWEGERLCEATKYGTACTACEGDCGNYWEPVNLWELPGVMRAHETNGADAVDAAA</sequence>